<gene>
    <name evidence="2" type="ORF">PGTG_06106</name>
</gene>
<dbReference type="EMBL" id="DS178273">
    <property type="protein sequence ID" value="EFP79785.1"/>
    <property type="molecule type" value="Genomic_DNA"/>
</dbReference>
<dbReference type="Proteomes" id="UP000008783">
    <property type="component" value="Unassembled WGS sequence"/>
</dbReference>
<reference key="1">
    <citation type="submission" date="2007-01" db="EMBL/GenBank/DDBJ databases">
        <title>The Genome Sequence of Puccinia graminis f. sp. tritici Strain CRL 75-36-700-3.</title>
        <authorList>
            <consortium name="The Broad Institute Genome Sequencing Platform"/>
            <person name="Birren B."/>
            <person name="Lander E."/>
            <person name="Galagan J."/>
            <person name="Nusbaum C."/>
            <person name="Devon K."/>
            <person name="Cuomo C."/>
            <person name="Jaffe D."/>
            <person name="Butler J."/>
            <person name="Alvarez P."/>
            <person name="Gnerre S."/>
            <person name="Grabherr M."/>
            <person name="Mauceli E."/>
            <person name="Brockman W."/>
            <person name="Young S."/>
            <person name="LaButti K."/>
            <person name="Sykes S."/>
            <person name="DeCaprio D."/>
            <person name="Crawford M."/>
            <person name="Koehrsen M."/>
            <person name="Engels R."/>
            <person name="Montgomery P."/>
            <person name="Pearson M."/>
            <person name="Howarth C."/>
            <person name="Larson L."/>
            <person name="White J."/>
            <person name="Zeng Q."/>
            <person name="Kodira C."/>
            <person name="Yandava C."/>
            <person name="Alvarado L."/>
            <person name="O'Leary S."/>
            <person name="Szabo L."/>
            <person name="Dean R."/>
            <person name="Schein J."/>
        </authorList>
    </citation>
    <scope>NUCLEOTIDE SEQUENCE</scope>
    <source>
        <strain>CRL 75-36-700-3</strain>
    </source>
</reference>
<keyword evidence="3" id="KW-1185">Reference proteome</keyword>
<feature type="region of interest" description="Disordered" evidence="1">
    <location>
        <begin position="1"/>
        <end position="30"/>
    </location>
</feature>
<name>E3K5N2_PUCGT</name>
<dbReference type="RefSeq" id="XP_003324204.1">
    <property type="nucleotide sequence ID" value="XM_003324156.1"/>
</dbReference>
<evidence type="ECO:0000313" key="3">
    <source>
        <dbReference type="Proteomes" id="UP000008783"/>
    </source>
</evidence>
<evidence type="ECO:0000256" key="1">
    <source>
        <dbReference type="SAM" id="MobiDB-lite"/>
    </source>
</evidence>
<dbReference type="HOGENOM" id="CLU_141779_0_0_1"/>
<accession>E3K5N2</accession>
<reference evidence="3" key="2">
    <citation type="journal article" date="2011" name="Proc. Natl. Acad. Sci. U.S.A.">
        <title>Obligate biotrophy features unraveled by the genomic analysis of rust fungi.</title>
        <authorList>
            <person name="Duplessis S."/>
            <person name="Cuomo C.A."/>
            <person name="Lin Y.-C."/>
            <person name="Aerts A."/>
            <person name="Tisserant E."/>
            <person name="Veneault-Fourrey C."/>
            <person name="Joly D.L."/>
            <person name="Hacquard S."/>
            <person name="Amselem J."/>
            <person name="Cantarel B.L."/>
            <person name="Chiu R."/>
            <person name="Coutinho P.M."/>
            <person name="Feau N."/>
            <person name="Field M."/>
            <person name="Frey P."/>
            <person name="Gelhaye E."/>
            <person name="Goldberg J."/>
            <person name="Grabherr M.G."/>
            <person name="Kodira C.D."/>
            <person name="Kohler A."/>
            <person name="Kuees U."/>
            <person name="Lindquist E.A."/>
            <person name="Lucas S.M."/>
            <person name="Mago R."/>
            <person name="Mauceli E."/>
            <person name="Morin E."/>
            <person name="Murat C."/>
            <person name="Pangilinan J.L."/>
            <person name="Park R."/>
            <person name="Pearson M."/>
            <person name="Quesneville H."/>
            <person name="Rouhier N."/>
            <person name="Sakthikumar S."/>
            <person name="Salamov A.A."/>
            <person name="Schmutz J."/>
            <person name="Selles B."/>
            <person name="Shapiro H."/>
            <person name="Tanguay P."/>
            <person name="Tuskan G.A."/>
            <person name="Henrissat B."/>
            <person name="Van de Peer Y."/>
            <person name="Rouze P."/>
            <person name="Ellis J.G."/>
            <person name="Dodds P.N."/>
            <person name="Schein J.E."/>
            <person name="Zhong S."/>
            <person name="Hamelin R.C."/>
            <person name="Grigoriev I.V."/>
            <person name="Szabo L.J."/>
            <person name="Martin F."/>
        </authorList>
    </citation>
    <scope>NUCLEOTIDE SEQUENCE [LARGE SCALE GENOMIC DNA]</scope>
    <source>
        <strain evidence="3">CRL 75-36-700-3 / race SCCL</strain>
    </source>
</reference>
<dbReference type="AlphaFoldDB" id="E3K5N2"/>
<dbReference type="InParanoid" id="E3K5N2"/>
<sequence>MTGLQRVSCDSAVKKDEPDKSKLQYSEEHTKCGSGKTLATHEIGDSELGEIDICSREEDIHHLGSANKTQPDIGIGHHALFRRRRRGGEKEIRDRAYPAKHASTLIAVVGTRCIIKGIHTTYQPPLARWDKGSDWFRKSVTSLGHPDLPAAGSPVEP</sequence>
<protein>
    <submittedName>
        <fullName evidence="2">Uncharacterized protein</fullName>
    </submittedName>
</protein>
<proteinExistence type="predicted"/>
<organism evidence="2 3">
    <name type="scientific">Puccinia graminis f. sp. tritici (strain CRL 75-36-700-3 / race SCCL)</name>
    <name type="common">Black stem rust fungus</name>
    <dbReference type="NCBI Taxonomy" id="418459"/>
    <lineage>
        <taxon>Eukaryota</taxon>
        <taxon>Fungi</taxon>
        <taxon>Dikarya</taxon>
        <taxon>Basidiomycota</taxon>
        <taxon>Pucciniomycotina</taxon>
        <taxon>Pucciniomycetes</taxon>
        <taxon>Pucciniales</taxon>
        <taxon>Pucciniaceae</taxon>
        <taxon>Puccinia</taxon>
    </lineage>
</organism>
<evidence type="ECO:0000313" key="2">
    <source>
        <dbReference type="EMBL" id="EFP79785.1"/>
    </source>
</evidence>
<dbReference type="GeneID" id="10533310"/>
<dbReference type="KEGG" id="pgr:PGTG_06106"/>
<feature type="compositionally biased region" description="Basic and acidic residues" evidence="1">
    <location>
        <begin position="12"/>
        <end position="30"/>
    </location>
</feature>
<dbReference type="VEuPathDB" id="FungiDB:PGTG_06106"/>